<name>K1TZV5_9ZZZZ</name>
<comment type="caution">
    <text evidence="3">The sequence shown here is derived from an EMBL/GenBank/DDBJ whole genome shotgun (WGS) entry which is preliminary data.</text>
</comment>
<dbReference type="GO" id="GO:0005840">
    <property type="term" value="C:ribosome"/>
    <property type="evidence" value="ECO:0007669"/>
    <property type="project" value="UniProtKB-KW"/>
</dbReference>
<dbReference type="EMBL" id="AJWZ01001668">
    <property type="protein sequence ID" value="EKC73114.1"/>
    <property type="molecule type" value="Genomic_DNA"/>
</dbReference>
<evidence type="ECO:0000256" key="2">
    <source>
        <dbReference type="SAM" id="Phobius"/>
    </source>
</evidence>
<evidence type="ECO:0000313" key="3">
    <source>
        <dbReference type="EMBL" id="EKC73114.1"/>
    </source>
</evidence>
<evidence type="ECO:0000256" key="1">
    <source>
        <dbReference type="ARBA" id="ARBA00008889"/>
    </source>
</evidence>
<organism evidence="3">
    <name type="scientific">human gut metagenome</name>
    <dbReference type="NCBI Taxonomy" id="408170"/>
    <lineage>
        <taxon>unclassified sequences</taxon>
        <taxon>metagenomes</taxon>
        <taxon>organismal metagenomes</taxon>
    </lineage>
</organism>
<dbReference type="AlphaFoldDB" id="K1TZV5"/>
<keyword evidence="2" id="KW-0472">Membrane</keyword>
<sequence>GFCDGQVLDAAGVKSLSTMPNREGLLSMLAGSLNGIIGGLAVAIQGIVDKQEETPAA</sequence>
<proteinExistence type="inferred from homology"/>
<keyword evidence="2" id="KW-1133">Transmembrane helix</keyword>
<keyword evidence="3" id="KW-0687">Ribonucleoprotein</keyword>
<feature type="transmembrane region" description="Helical" evidence="2">
    <location>
        <begin position="25"/>
        <end position="48"/>
    </location>
</feature>
<dbReference type="InterPro" id="IPR043141">
    <property type="entry name" value="Ribosomal_uL10-like_sf"/>
</dbReference>
<keyword evidence="3" id="KW-0689">Ribosomal protein</keyword>
<keyword evidence="2" id="KW-0812">Transmembrane</keyword>
<gene>
    <name evidence="3" type="ORF">OBE_02552</name>
</gene>
<feature type="non-terminal residue" evidence="3">
    <location>
        <position position="1"/>
    </location>
</feature>
<comment type="similarity">
    <text evidence="1">Belongs to the universal ribosomal protein uL10 family.</text>
</comment>
<accession>K1TZV5</accession>
<protein>
    <submittedName>
        <fullName evidence="3">Ribosomal protein L10</fullName>
    </submittedName>
</protein>
<reference evidence="3" key="1">
    <citation type="journal article" date="2013" name="Environ. Microbiol.">
        <title>Microbiota from the distal guts of lean and obese adolescents exhibit partial functional redundancy besides clear differences in community structure.</title>
        <authorList>
            <person name="Ferrer M."/>
            <person name="Ruiz A."/>
            <person name="Lanza F."/>
            <person name="Haange S.B."/>
            <person name="Oberbach A."/>
            <person name="Till H."/>
            <person name="Bargiela R."/>
            <person name="Campoy C."/>
            <person name="Segura M.T."/>
            <person name="Richter M."/>
            <person name="von Bergen M."/>
            <person name="Seifert J."/>
            <person name="Suarez A."/>
        </authorList>
    </citation>
    <scope>NUCLEOTIDE SEQUENCE</scope>
</reference>
<dbReference type="SUPFAM" id="SSF160369">
    <property type="entry name" value="Ribosomal protein L10-like"/>
    <property type="match status" value="1"/>
</dbReference>